<dbReference type="PANTHER" id="PTHR35936">
    <property type="entry name" value="MEMBRANE-BOUND LYTIC MUREIN TRANSGLYCOSYLASE F"/>
    <property type="match status" value="1"/>
</dbReference>
<dbReference type="KEGG" id="upv:EJN92_04595"/>
<feature type="domain" description="Solute-binding protein family 3/N-terminal" evidence="2">
    <location>
        <begin position="37"/>
        <end position="256"/>
    </location>
</feature>
<name>A0A3Q9BPX7_9BURK</name>
<dbReference type="RefSeq" id="WP_126126731.1">
    <property type="nucleotide sequence ID" value="NZ_CP034464.1"/>
</dbReference>
<keyword evidence="1" id="KW-0732">Signal</keyword>
<sequence length="262" mass="28632">MHTPISLTSLSASMLAHLQLILLLCLPLSAVHAAERELIIGTIAVSPFGFLDSTGKPSGIMYEISNRIAEEAGLPFKNNITPYARTVLDLEYGNADVIIRYSNADLTKVAHQVISVLALPSFIIGKNSSSFLRLADLHGKNVGVLRGGNFDANFAADTAIKKYAVNDYEQAFKMMMAGHLDAVIGSNIGLYYTAQKLGIATSALSPPLVLSTQYFVLHVSKKSANEPLLKDLKGAVERLQKRDAFTPIINKYMGYYPWQQQK</sequence>
<reference evidence="3 4" key="1">
    <citation type="journal article" date="2011" name="Int. J. Syst. Evol. Microbiol.">
        <title>Description of Undibacterium oligocarboniphilum sp. nov., isolated from purified water, and Undibacterium pigrum strain CCUG 49012 as the type strain of Undibacterium parvum sp. nov., and emended descriptions of the genus Undibacterium and the species Undibacterium pigrum.</title>
        <authorList>
            <person name="Eder W."/>
            <person name="Wanner G."/>
            <person name="Ludwig W."/>
            <person name="Busse H.J."/>
            <person name="Ziemke-Kageler F."/>
            <person name="Lang E."/>
        </authorList>
    </citation>
    <scope>NUCLEOTIDE SEQUENCE [LARGE SCALE GENOMIC DNA]</scope>
    <source>
        <strain evidence="3 4">DSM 23061</strain>
    </source>
</reference>
<dbReference type="OrthoDB" id="5363083at2"/>
<dbReference type="PANTHER" id="PTHR35936:SF19">
    <property type="entry name" value="AMINO-ACID-BINDING PROTEIN YXEM-RELATED"/>
    <property type="match status" value="1"/>
</dbReference>
<dbReference type="InterPro" id="IPR001638">
    <property type="entry name" value="Solute-binding_3/MltF_N"/>
</dbReference>
<keyword evidence="4" id="KW-1185">Reference proteome</keyword>
<evidence type="ECO:0000313" key="3">
    <source>
        <dbReference type="EMBL" id="AZP11343.1"/>
    </source>
</evidence>
<evidence type="ECO:0000256" key="1">
    <source>
        <dbReference type="ARBA" id="ARBA00022729"/>
    </source>
</evidence>
<organism evidence="3 4">
    <name type="scientific">Undibacterium parvum</name>
    <dbReference type="NCBI Taxonomy" id="401471"/>
    <lineage>
        <taxon>Bacteria</taxon>
        <taxon>Pseudomonadati</taxon>
        <taxon>Pseudomonadota</taxon>
        <taxon>Betaproteobacteria</taxon>
        <taxon>Burkholderiales</taxon>
        <taxon>Oxalobacteraceae</taxon>
        <taxon>Undibacterium</taxon>
    </lineage>
</organism>
<proteinExistence type="predicted"/>
<dbReference type="SUPFAM" id="SSF53850">
    <property type="entry name" value="Periplasmic binding protein-like II"/>
    <property type="match status" value="1"/>
</dbReference>
<protein>
    <submittedName>
        <fullName evidence="3">Transporter substrate-binding domain-containing protein</fullName>
    </submittedName>
</protein>
<accession>A0A3Q9BPX7</accession>
<dbReference type="Gene3D" id="3.40.190.10">
    <property type="entry name" value="Periplasmic binding protein-like II"/>
    <property type="match status" value="2"/>
</dbReference>
<dbReference type="SMART" id="SM00062">
    <property type="entry name" value="PBPb"/>
    <property type="match status" value="1"/>
</dbReference>
<dbReference type="AlphaFoldDB" id="A0A3Q9BPX7"/>
<dbReference type="Pfam" id="PF00497">
    <property type="entry name" value="SBP_bac_3"/>
    <property type="match status" value="1"/>
</dbReference>
<dbReference type="EMBL" id="CP034464">
    <property type="protein sequence ID" value="AZP11343.1"/>
    <property type="molecule type" value="Genomic_DNA"/>
</dbReference>
<dbReference type="Proteomes" id="UP000275663">
    <property type="component" value="Chromosome"/>
</dbReference>
<evidence type="ECO:0000259" key="2">
    <source>
        <dbReference type="SMART" id="SM00062"/>
    </source>
</evidence>
<evidence type="ECO:0000313" key="4">
    <source>
        <dbReference type="Proteomes" id="UP000275663"/>
    </source>
</evidence>
<gene>
    <name evidence="3" type="ORF">EJN92_04595</name>
</gene>